<sequence length="475" mass="50334">MTTTPTAPASTLIEAGGIEAIPVDRRHGSPWQLFATWTSPNLEFATVFVGMIAVAYFQLSLPAAILAIVIGNALGSITQGILSTWGPREGLAQLVLSRTAFGLRGNILPSAINTVMAGLGWFATNSVSGTLALSALTHMPLWLSLIIVVIVQVGLAFVGHDLVQHFERYTAIVLGIIFLIAVIVIFTHAGDAAAPKGLGWSFAGFTLTASAAFGYAAGWNPYASDYTRYQEKDVSKLQLGLAAGLGDFVSCTVLMIAGAASVYIAFNGDNPTDSFVQPLPTWLRDLTLLAICIGAIAANALNIYSGAMSFLAAGIKIPFGLRRAIIALGFGIIGFFIALAAVLNGHFEAQYENFLLVIAYWIAPWLGIVLTDRLLRRGTSIAELVPDSAKYRNWAGPIALVVAGAISIWLFSNQTFYVGLLAKDTGIGDITPLVGFVLAAVIYWALFRAFKVRLGGPLADEPELIVGIDAADRAA</sequence>
<dbReference type="GO" id="GO:0022857">
    <property type="term" value="F:transmembrane transporter activity"/>
    <property type="evidence" value="ECO:0007669"/>
    <property type="project" value="InterPro"/>
</dbReference>
<dbReference type="PANTHER" id="PTHR31806:SF1">
    <property type="entry name" value="PURINE-CYTOSINE PERMEASE FCY2-RELATED"/>
    <property type="match status" value="1"/>
</dbReference>
<keyword evidence="5 8" id="KW-1133">Transmembrane helix</keyword>
<dbReference type="Pfam" id="PF02133">
    <property type="entry name" value="Transp_cyt_pur"/>
    <property type="match status" value="1"/>
</dbReference>
<evidence type="ECO:0000313" key="9">
    <source>
        <dbReference type="EMBL" id="AYG03697.1"/>
    </source>
</evidence>
<evidence type="ECO:0000256" key="1">
    <source>
        <dbReference type="ARBA" id="ARBA00004141"/>
    </source>
</evidence>
<keyword evidence="6 7" id="KW-0472">Membrane</keyword>
<dbReference type="Proteomes" id="UP000275069">
    <property type="component" value="Chromosome"/>
</dbReference>
<proteinExistence type="inferred from homology"/>
<keyword evidence="3 7" id="KW-0813">Transport</keyword>
<evidence type="ECO:0000313" key="10">
    <source>
        <dbReference type="Proteomes" id="UP000275069"/>
    </source>
</evidence>
<dbReference type="AlphaFoldDB" id="A0A387BRY5"/>
<feature type="transmembrane region" description="Helical" evidence="8">
    <location>
        <begin position="169"/>
        <end position="186"/>
    </location>
</feature>
<dbReference type="GO" id="GO:0005886">
    <property type="term" value="C:plasma membrane"/>
    <property type="evidence" value="ECO:0007669"/>
    <property type="project" value="TreeGrafter"/>
</dbReference>
<reference evidence="9 10" key="1">
    <citation type="submission" date="2018-09" db="EMBL/GenBank/DDBJ databases">
        <title>Genome sequencing of strain 2DFW10M-5.</title>
        <authorList>
            <person name="Heo J."/>
            <person name="Kim S.-J."/>
            <person name="Kwon S.-W."/>
        </authorList>
    </citation>
    <scope>NUCLEOTIDE SEQUENCE [LARGE SCALE GENOMIC DNA]</scope>
    <source>
        <strain evidence="9 10">2DFW10M-5</strain>
    </source>
</reference>
<evidence type="ECO:0000256" key="6">
    <source>
        <dbReference type="ARBA" id="ARBA00023136"/>
    </source>
</evidence>
<feature type="transmembrane region" description="Helical" evidence="8">
    <location>
        <begin position="430"/>
        <end position="447"/>
    </location>
</feature>
<feature type="transmembrane region" description="Helical" evidence="8">
    <location>
        <begin position="239"/>
        <end position="266"/>
    </location>
</feature>
<comment type="similarity">
    <text evidence="2 7">Belongs to the purine-cytosine permease (2.A.39) family.</text>
</comment>
<feature type="transmembrane region" description="Helical" evidence="8">
    <location>
        <begin position="353"/>
        <end position="370"/>
    </location>
</feature>
<feature type="transmembrane region" description="Helical" evidence="8">
    <location>
        <begin position="391"/>
        <end position="410"/>
    </location>
</feature>
<name>A0A387BRY5_9MICO</name>
<feature type="transmembrane region" description="Helical" evidence="8">
    <location>
        <begin position="198"/>
        <end position="218"/>
    </location>
</feature>
<dbReference type="EMBL" id="CP032624">
    <property type="protein sequence ID" value="AYG03697.1"/>
    <property type="molecule type" value="Genomic_DNA"/>
</dbReference>
<dbReference type="PIRSF" id="PIRSF002744">
    <property type="entry name" value="Pur-cyt_permease"/>
    <property type="match status" value="1"/>
</dbReference>
<dbReference type="InterPro" id="IPR026030">
    <property type="entry name" value="Pur-cyt_permease_Fcy2/21/22"/>
</dbReference>
<dbReference type="PANTHER" id="PTHR31806">
    <property type="entry name" value="PURINE-CYTOSINE PERMEASE FCY2-RELATED"/>
    <property type="match status" value="1"/>
</dbReference>
<evidence type="ECO:0000256" key="8">
    <source>
        <dbReference type="SAM" id="Phobius"/>
    </source>
</evidence>
<feature type="transmembrane region" description="Helical" evidence="8">
    <location>
        <begin position="135"/>
        <end position="157"/>
    </location>
</feature>
<dbReference type="RefSeq" id="WP_120789230.1">
    <property type="nucleotide sequence ID" value="NZ_CP032624.1"/>
</dbReference>
<organism evidence="9 10">
    <name type="scientific">Gryllotalpicola protaetiae</name>
    <dbReference type="NCBI Taxonomy" id="2419771"/>
    <lineage>
        <taxon>Bacteria</taxon>
        <taxon>Bacillati</taxon>
        <taxon>Actinomycetota</taxon>
        <taxon>Actinomycetes</taxon>
        <taxon>Micrococcales</taxon>
        <taxon>Microbacteriaceae</taxon>
        <taxon>Gryllotalpicola</taxon>
    </lineage>
</organism>
<evidence type="ECO:0000256" key="3">
    <source>
        <dbReference type="ARBA" id="ARBA00022448"/>
    </source>
</evidence>
<evidence type="ECO:0000256" key="4">
    <source>
        <dbReference type="ARBA" id="ARBA00022692"/>
    </source>
</evidence>
<keyword evidence="10" id="KW-1185">Reference proteome</keyword>
<dbReference type="KEGG" id="gry:D7I44_09225"/>
<feature type="transmembrane region" description="Helical" evidence="8">
    <location>
        <begin position="325"/>
        <end position="347"/>
    </location>
</feature>
<dbReference type="OrthoDB" id="9809167at2"/>
<evidence type="ECO:0000256" key="2">
    <source>
        <dbReference type="ARBA" id="ARBA00008974"/>
    </source>
</evidence>
<protein>
    <submittedName>
        <fullName evidence="9">Cytosine permease</fullName>
    </submittedName>
</protein>
<feature type="transmembrane region" description="Helical" evidence="8">
    <location>
        <begin position="103"/>
        <end position="123"/>
    </location>
</feature>
<evidence type="ECO:0000256" key="7">
    <source>
        <dbReference type="PIRNR" id="PIRNR002744"/>
    </source>
</evidence>
<gene>
    <name evidence="9" type="ORF">D7I44_09225</name>
</gene>
<dbReference type="Gene3D" id="1.10.4160.10">
    <property type="entry name" value="Hydantoin permease"/>
    <property type="match status" value="1"/>
</dbReference>
<comment type="subcellular location">
    <subcellularLocation>
        <location evidence="1">Membrane</location>
        <topology evidence="1">Multi-pass membrane protein</topology>
    </subcellularLocation>
</comment>
<evidence type="ECO:0000256" key="5">
    <source>
        <dbReference type="ARBA" id="ARBA00022989"/>
    </source>
</evidence>
<accession>A0A387BRY5</accession>
<keyword evidence="4 8" id="KW-0812">Transmembrane</keyword>
<dbReference type="InterPro" id="IPR001248">
    <property type="entry name" value="Pur-cyt_permease"/>
</dbReference>
<feature type="transmembrane region" description="Helical" evidence="8">
    <location>
        <begin position="286"/>
        <end position="313"/>
    </location>
</feature>